<protein>
    <submittedName>
        <fullName evidence="1">Uncharacterized protein</fullName>
    </submittedName>
</protein>
<comment type="caution">
    <text evidence="1">The sequence shown here is derived from an EMBL/GenBank/DDBJ whole genome shotgun (WGS) entry which is preliminary data.</text>
</comment>
<accession>A0A090QI65</accession>
<organism evidence="1 2">
    <name type="scientific">Photobacterium aphoticum</name>
    <dbReference type="NCBI Taxonomy" id="754436"/>
    <lineage>
        <taxon>Bacteria</taxon>
        <taxon>Pseudomonadati</taxon>
        <taxon>Pseudomonadota</taxon>
        <taxon>Gammaproteobacteria</taxon>
        <taxon>Vibrionales</taxon>
        <taxon>Vibrionaceae</taxon>
        <taxon>Photobacterium</taxon>
    </lineage>
</organism>
<proteinExistence type="predicted"/>
<dbReference type="AlphaFoldDB" id="A0A090QI65"/>
<evidence type="ECO:0000313" key="1">
    <source>
        <dbReference type="EMBL" id="GAL02840.1"/>
    </source>
</evidence>
<sequence>MSRSNRKLSTVQVLAGDYSWSALPHDHESSAVSGLDCS</sequence>
<dbReference type="STRING" id="754436.JCM19237_5733"/>
<reference evidence="1 2" key="1">
    <citation type="journal article" date="2014" name="Genome Announc.">
        <title>Draft Genome Sequences of Two Vibrionaceae Species, Vibrio ponticus C121 and Photobacterium aphoticum C119, Isolated as Coral Reef Microbiota.</title>
        <authorList>
            <person name="Al-saari N."/>
            <person name="Meirelles P.M."/>
            <person name="Mino S."/>
            <person name="Suda W."/>
            <person name="Oshima K."/>
            <person name="Hattori M."/>
            <person name="Ohkuma M."/>
            <person name="Thompson F.L."/>
            <person name="Gomez-Gil B."/>
            <person name="Sawabe T."/>
            <person name="Sawabe T."/>
        </authorList>
    </citation>
    <scope>NUCLEOTIDE SEQUENCE [LARGE SCALE GENOMIC DNA]</scope>
    <source>
        <strain evidence="1 2">JCM 19237</strain>
    </source>
</reference>
<dbReference type="Proteomes" id="UP000029227">
    <property type="component" value="Unassembled WGS sequence"/>
</dbReference>
<name>A0A090QI65_9GAMM</name>
<gene>
    <name evidence="1" type="ORF">JCM19237_5733</name>
</gene>
<evidence type="ECO:0000313" key="2">
    <source>
        <dbReference type="Proteomes" id="UP000029227"/>
    </source>
</evidence>
<dbReference type="EMBL" id="BBMN01000001">
    <property type="protein sequence ID" value="GAL02840.1"/>
    <property type="molecule type" value="Genomic_DNA"/>
</dbReference>